<evidence type="ECO:0000313" key="2">
    <source>
        <dbReference type="EMBL" id="MFD1910988.1"/>
    </source>
</evidence>
<sequence length="117" mass="12814">MAMQNTSDVDVGLEASAALATLMPVNPVSSTAWIEILVESARFVSTRVQTDLETRTALMACKTPAELMEVQAEFLRTALQQYADQTARVINMTMNASKAIAEDMKRGRSRGYDDVPV</sequence>
<organism evidence="2 3">
    <name type="scientific">Halodurantibacterium flavum</name>
    <dbReference type="NCBI Taxonomy" id="1382802"/>
    <lineage>
        <taxon>Bacteria</taxon>
        <taxon>Pseudomonadati</taxon>
        <taxon>Pseudomonadota</taxon>
        <taxon>Alphaproteobacteria</taxon>
        <taxon>Rhodobacterales</taxon>
        <taxon>Paracoccaceae</taxon>
        <taxon>Halodurantibacterium</taxon>
    </lineage>
</organism>
<keyword evidence="3" id="KW-1185">Reference proteome</keyword>
<dbReference type="InterPro" id="IPR018968">
    <property type="entry name" value="Phasin"/>
</dbReference>
<accession>A0ABW4S1Q8</accession>
<gene>
    <name evidence="2" type="ORF">ACFSGJ_02015</name>
</gene>
<proteinExistence type="predicted"/>
<comment type="caution">
    <text evidence="2">The sequence shown here is derived from an EMBL/GenBank/DDBJ whole genome shotgun (WGS) entry which is preliminary data.</text>
</comment>
<evidence type="ECO:0000259" key="1">
    <source>
        <dbReference type="Pfam" id="PF09361"/>
    </source>
</evidence>
<reference evidence="3" key="1">
    <citation type="journal article" date="2019" name="Int. J. Syst. Evol. Microbiol.">
        <title>The Global Catalogue of Microorganisms (GCM) 10K type strain sequencing project: providing services to taxonomists for standard genome sequencing and annotation.</title>
        <authorList>
            <consortium name="The Broad Institute Genomics Platform"/>
            <consortium name="The Broad Institute Genome Sequencing Center for Infectious Disease"/>
            <person name="Wu L."/>
            <person name="Ma J."/>
        </authorList>
    </citation>
    <scope>NUCLEOTIDE SEQUENCE [LARGE SCALE GENOMIC DNA]</scope>
    <source>
        <strain evidence="3">CGMCC 4.7242</strain>
    </source>
</reference>
<dbReference type="EMBL" id="JBHUGH010000002">
    <property type="protein sequence ID" value="MFD1910988.1"/>
    <property type="molecule type" value="Genomic_DNA"/>
</dbReference>
<dbReference type="Proteomes" id="UP001597353">
    <property type="component" value="Unassembled WGS sequence"/>
</dbReference>
<dbReference type="RefSeq" id="WP_390259058.1">
    <property type="nucleotide sequence ID" value="NZ_JBHUGH010000002.1"/>
</dbReference>
<protein>
    <submittedName>
        <fullName evidence="2">Phasin family protein</fullName>
    </submittedName>
</protein>
<name>A0ABW4S1Q8_9RHOB</name>
<evidence type="ECO:0000313" key="3">
    <source>
        <dbReference type="Proteomes" id="UP001597353"/>
    </source>
</evidence>
<feature type="domain" description="Phasin" evidence="1">
    <location>
        <begin position="18"/>
        <end position="102"/>
    </location>
</feature>
<dbReference type="Pfam" id="PF09361">
    <property type="entry name" value="Phasin_2"/>
    <property type="match status" value="1"/>
</dbReference>